<dbReference type="KEGG" id="mwo:MWSIV6_1131"/>
<proteinExistence type="predicted"/>
<dbReference type="GeneID" id="75106750"/>
<protein>
    <recommendedName>
        <fullName evidence="1">VOC domain-containing protein</fullName>
    </recommendedName>
</protein>
<evidence type="ECO:0000313" key="3">
    <source>
        <dbReference type="EMBL" id="UXH31064.1"/>
    </source>
</evidence>
<evidence type="ECO:0000259" key="1">
    <source>
        <dbReference type="PROSITE" id="PS51819"/>
    </source>
</evidence>
<dbReference type="EMBL" id="CP104550">
    <property type="protein sequence ID" value="UXH31064.1"/>
    <property type="molecule type" value="Genomic_DNA"/>
</dbReference>
<dbReference type="InterPro" id="IPR037523">
    <property type="entry name" value="VOC_core"/>
</dbReference>
<evidence type="ECO:0000313" key="4">
    <source>
        <dbReference type="Proteomes" id="UP001369247"/>
    </source>
</evidence>
<dbReference type="Gene3D" id="3.10.180.10">
    <property type="entry name" value="2,3-Dihydroxybiphenyl 1,2-Dioxygenase, domain 1"/>
    <property type="match status" value="1"/>
</dbReference>
<dbReference type="PROSITE" id="PS51819">
    <property type="entry name" value="VOC"/>
    <property type="match status" value="1"/>
</dbReference>
<dbReference type="AlphaFoldDB" id="A0A9E7RV57"/>
<accession>A0A9E7RV57</accession>
<dbReference type="RefSeq" id="WP_261599412.1">
    <property type="nucleotide sequence ID" value="NZ_CP104550.1"/>
</dbReference>
<evidence type="ECO:0000313" key="2">
    <source>
        <dbReference type="EMBL" id="MEJ8542742.1"/>
    </source>
</evidence>
<gene>
    <name evidence="3" type="ORF">N5910_05820</name>
    <name evidence="2" type="ORF">U2150_04460</name>
</gene>
<dbReference type="Proteomes" id="UP001369247">
    <property type="component" value="Unassembled WGS sequence"/>
</dbReference>
<organism evidence="3">
    <name type="scientific">Methanothermobacter wolfeii</name>
    <name type="common">Methanobacterium wolfei</name>
    <dbReference type="NCBI Taxonomy" id="145261"/>
    <lineage>
        <taxon>Archaea</taxon>
        <taxon>Methanobacteriati</taxon>
        <taxon>Methanobacteriota</taxon>
        <taxon>Methanomada group</taxon>
        <taxon>Methanobacteria</taxon>
        <taxon>Methanobacteriales</taxon>
        <taxon>Methanobacteriaceae</taxon>
        <taxon>Methanothermobacter</taxon>
    </lineage>
</organism>
<keyword evidence="4" id="KW-1185">Reference proteome</keyword>
<reference evidence="3" key="1">
    <citation type="submission" date="2022-09" db="EMBL/GenBank/DDBJ databases">
        <title>Characterization of three MwoI isoschizomers from sequenced genome and metagenomes.</title>
        <authorList>
            <person name="Fomenkov A."/>
            <person name="Xu S.Y."/>
            <person name="Roberts R.J."/>
        </authorList>
    </citation>
    <scope>NUCLEOTIDE SEQUENCE</scope>
    <source>
        <strain evidence="3">DSM 2970</strain>
    </source>
</reference>
<dbReference type="Pfam" id="PF00903">
    <property type="entry name" value="Glyoxalase"/>
    <property type="match status" value="1"/>
</dbReference>
<dbReference type="InterPro" id="IPR029068">
    <property type="entry name" value="Glyas_Bleomycin-R_OHBP_Dase"/>
</dbReference>
<dbReference type="SUPFAM" id="SSF54593">
    <property type="entry name" value="Glyoxalase/Bleomycin resistance protein/Dihydroxybiphenyl dioxygenase"/>
    <property type="match status" value="1"/>
</dbReference>
<feature type="domain" description="VOC" evidence="1">
    <location>
        <begin position="1"/>
        <end position="58"/>
    </location>
</feature>
<dbReference type="InterPro" id="IPR004360">
    <property type="entry name" value="Glyas_Fos-R_dOase_dom"/>
</dbReference>
<name>A0A9E7RV57_METWO</name>
<dbReference type="Proteomes" id="UP001065373">
    <property type="component" value="Chromosome"/>
</dbReference>
<dbReference type="EMBL" id="JAXUHJ010000008">
    <property type="protein sequence ID" value="MEJ8542742.1"/>
    <property type="molecule type" value="Genomic_DNA"/>
</dbReference>
<reference evidence="2 4" key="2">
    <citation type="submission" date="2023-12" db="EMBL/GenBank/DDBJ databases">
        <title>Phenotypic and Genomic Characterization of Methanothermobacter wolfeii Strain BSEL, a CO2-Capturing Archaeon with Minimal Nutrient Requirements.</title>
        <authorList>
            <person name="Ale Enriquez F."/>
            <person name="Ahring B.K."/>
        </authorList>
    </citation>
    <scope>NUCLEOTIDE SEQUENCE [LARGE SCALE GENOMIC DNA]</scope>
    <source>
        <strain evidence="2 4">BSEL-1</strain>
    </source>
</reference>
<sequence length="60" mass="6536">MHEPGLFSVDMEVDDLEGTLNELKSRGAGVTMEPVKISVGYLAFIEDPNGVRIALIPAHR</sequence>